<dbReference type="AlphaFoldDB" id="M5RWD7"/>
<evidence type="ECO:0000313" key="1">
    <source>
        <dbReference type="EMBL" id="EMI23658.1"/>
    </source>
</evidence>
<organism evidence="1 2">
    <name type="scientific">Rhodopirellula europaea SH398</name>
    <dbReference type="NCBI Taxonomy" id="1263868"/>
    <lineage>
        <taxon>Bacteria</taxon>
        <taxon>Pseudomonadati</taxon>
        <taxon>Planctomycetota</taxon>
        <taxon>Planctomycetia</taxon>
        <taxon>Pirellulales</taxon>
        <taxon>Pirellulaceae</taxon>
        <taxon>Rhodopirellula</taxon>
    </lineage>
</organism>
<accession>M5RWD7</accession>
<name>M5RWD7_9BACT</name>
<dbReference type="EMBL" id="ANOF01000186">
    <property type="protein sequence ID" value="EMI23658.1"/>
    <property type="molecule type" value="Genomic_DNA"/>
</dbReference>
<reference evidence="1 2" key="1">
    <citation type="journal article" date="2013" name="Mar. Genomics">
        <title>Expression of sulfatases in Rhodopirellula baltica and the diversity of sulfatases in the genus Rhodopirellula.</title>
        <authorList>
            <person name="Wegner C.E."/>
            <person name="Richter-Heitmann T."/>
            <person name="Klindworth A."/>
            <person name="Klockow C."/>
            <person name="Richter M."/>
            <person name="Achstetter T."/>
            <person name="Glockner F.O."/>
            <person name="Harder J."/>
        </authorList>
    </citation>
    <scope>NUCLEOTIDE SEQUENCE [LARGE SCALE GENOMIC DNA]</scope>
    <source>
        <strain evidence="1 2">SH398</strain>
    </source>
</reference>
<comment type="caution">
    <text evidence="1">The sequence shown here is derived from an EMBL/GenBank/DDBJ whole genome shotgun (WGS) entry which is preliminary data.</text>
</comment>
<evidence type="ECO:0000313" key="2">
    <source>
        <dbReference type="Proteomes" id="UP000011996"/>
    </source>
</evidence>
<dbReference type="Proteomes" id="UP000011996">
    <property type="component" value="Unassembled WGS sequence"/>
</dbReference>
<dbReference type="PATRIC" id="fig|1263868.3.peg.6202"/>
<sequence>MVRSIKKRNERGWLEGVNPLLAASTNLLLRVSRNMVLVDPNGYKGQNEAYG</sequence>
<gene>
    <name evidence="1" type="ORF">RESH_05724</name>
</gene>
<protein>
    <submittedName>
        <fullName evidence="1">Uncharacterized protein</fullName>
    </submittedName>
</protein>
<proteinExistence type="predicted"/>